<dbReference type="GeneTree" id="ENSGT00940000162907"/>
<reference evidence="1" key="3">
    <citation type="submission" date="2025-08" db="UniProtKB">
        <authorList>
            <consortium name="Ensembl"/>
        </authorList>
    </citation>
    <scope>IDENTIFICATION</scope>
</reference>
<sequence length="29" mass="3342">MAAAALRAPTQVVAMEQRMKRHLLTRMFL</sequence>
<reference evidence="1" key="4">
    <citation type="submission" date="2025-09" db="UniProtKB">
        <authorList>
            <consortium name="Ensembl"/>
        </authorList>
    </citation>
    <scope>IDENTIFICATION</scope>
</reference>
<dbReference type="Ensembl" id="ENSGGOT00000055705.1">
    <property type="protein sequence ID" value="ENSGGOP00000030085.1"/>
    <property type="gene ID" value="ENSGGOG00000041163.1"/>
</dbReference>
<evidence type="ECO:0000313" key="2">
    <source>
        <dbReference type="Proteomes" id="UP000001519"/>
    </source>
</evidence>
<dbReference type="Bgee" id="ENSGGOG00000041163">
    <property type="expression patterns" value="Expressed in cerebellum and 5 other cell types or tissues"/>
</dbReference>
<evidence type="ECO:0000313" key="1">
    <source>
        <dbReference type="Ensembl" id="ENSGGOP00000030085.1"/>
    </source>
</evidence>
<reference evidence="2" key="1">
    <citation type="submission" date="2011-05" db="EMBL/GenBank/DDBJ databases">
        <title>Insights into the evolution of the great apes provided by the gorilla genome.</title>
        <authorList>
            <person name="Scally A."/>
        </authorList>
    </citation>
    <scope>NUCLEOTIDE SEQUENCE [LARGE SCALE GENOMIC DNA]</scope>
</reference>
<dbReference type="AlphaFoldDB" id="A0A2I2Y5B2"/>
<protein>
    <submittedName>
        <fullName evidence="1">Zinc finger protein interacting with K protein 1</fullName>
    </submittedName>
</protein>
<gene>
    <name evidence="1" type="primary">ZIK1</name>
</gene>
<proteinExistence type="predicted"/>
<keyword evidence="2" id="KW-1185">Reference proteome</keyword>
<dbReference type="EMBL" id="CABD030115095">
    <property type="status" value="NOT_ANNOTATED_CDS"/>
    <property type="molecule type" value="Genomic_DNA"/>
</dbReference>
<dbReference type="Proteomes" id="UP000001519">
    <property type="component" value="Chromosome 19"/>
</dbReference>
<accession>A0A2I2Y5B2</accession>
<reference evidence="1 2" key="2">
    <citation type="journal article" date="2012" name="Nature">
        <title>Insights into hominid evolution from the gorilla genome sequence.</title>
        <authorList>
            <person name="Scally A."/>
            <person name="Dutheil J.Y."/>
            <person name="Hillier L.W."/>
            <person name="Jordan G.E."/>
            <person name="Goodhead I."/>
            <person name="Herrero J."/>
            <person name="Hobolth A."/>
            <person name="Lappalainen T."/>
            <person name="Mailund T."/>
            <person name="Marques-Bonet T."/>
            <person name="McCarthy S."/>
            <person name="Montgomery S.H."/>
            <person name="Schwalie P.C."/>
            <person name="Tang Y.A."/>
            <person name="Ward M.C."/>
            <person name="Xue Y."/>
            <person name="Yngvadottir B."/>
            <person name="Alkan C."/>
            <person name="Andersen L.N."/>
            <person name="Ayub Q."/>
            <person name="Ball E.V."/>
            <person name="Beal K."/>
            <person name="Bradley B.J."/>
            <person name="Chen Y."/>
            <person name="Clee C.M."/>
            <person name="Fitzgerald S."/>
            <person name="Graves T.A."/>
            <person name="Gu Y."/>
            <person name="Heath P."/>
            <person name="Heger A."/>
            <person name="Karakoc E."/>
            <person name="Kolb-Kokocinski A."/>
            <person name="Laird G.K."/>
            <person name="Lunter G."/>
            <person name="Meader S."/>
            <person name="Mort M."/>
            <person name="Mullikin J.C."/>
            <person name="Munch K."/>
            <person name="O'Connor T.D."/>
            <person name="Phillips A.D."/>
            <person name="Prado-Martinez J."/>
            <person name="Rogers A.S."/>
            <person name="Sajjadian S."/>
            <person name="Schmidt D."/>
            <person name="Shaw K."/>
            <person name="Simpson J.T."/>
            <person name="Stenson P.D."/>
            <person name="Turner D.J."/>
            <person name="Vigilant L."/>
            <person name="Vilella A.J."/>
            <person name="Whitener W."/>
            <person name="Zhu B."/>
            <person name="Cooper D.N."/>
            <person name="de Jong P."/>
            <person name="Dermitzakis E.T."/>
            <person name="Eichler E.E."/>
            <person name="Flicek P."/>
            <person name="Goldman N."/>
            <person name="Mundy N.I."/>
            <person name="Ning Z."/>
            <person name="Odom D.T."/>
            <person name="Ponting C.P."/>
            <person name="Quail M.A."/>
            <person name="Ryder O.A."/>
            <person name="Searle S.M."/>
            <person name="Warren W.C."/>
            <person name="Wilson R.K."/>
            <person name="Schierup M.H."/>
            <person name="Rogers J."/>
            <person name="Tyler-Smith C."/>
            <person name="Durbin R."/>
        </authorList>
    </citation>
    <scope>NUCLEOTIDE SEQUENCE [LARGE SCALE GENOMIC DNA]</scope>
</reference>
<organism evidence="1 2">
    <name type="scientific">Gorilla gorilla gorilla</name>
    <name type="common">Western lowland gorilla</name>
    <dbReference type="NCBI Taxonomy" id="9595"/>
    <lineage>
        <taxon>Eukaryota</taxon>
        <taxon>Metazoa</taxon>
        <taxon>Chordata</taxon>
        <taxon>Craniata</taxon>
        <taxon>Vertebrata</taxon>
        <taxon>Euteleostomi</taxon>
        <taxon>Mammalia</taxon>
        <taxon>Eutheria</taxon>
        <taxon>Euarchontoglires</taxon>
        <taxon>Primates</taxon>
        <taxon>Haplorrhini</taxon>
        <taxon>Catarrhini</taxon>
        <taxon>Hominidae</taxon>
        <taxon>Gorilla</taxon>
    </lineage>
</organism>
<name>A0A2I2Y5B2_GORGO</name>